<dbReference type="AlphaFoldDB" id="A0A2N5X122"/>
<feature type="domain" description="Phospholipase D N-terminal" evidence="2">
    <location>
        <begin position="50"/>
        <end position="138"/>
    </location>
</feature>
<dbReference type="InterPro" id="IPR052900">
    <property type="entry name" value="Phospholipid_Metab_Enz"/>
</dbReference>
<evidence type="ECO:0000313" key="3">
    <source>
        <dbReference type="EMBL" id="PLW68187.1"/>
    </source>
</evidence>
<dbReference type="CDD" id="cd07389">
    <property type="entry name" value="MPP_PhoD"/>
    <property type="match status" value="1"/>
</dbReference>
<dbReference type="InterPro" id="IPR029052">
    <property type="entry name" value="Metallo-depent_PP-like"/>
</dbReference>
<gene>
    <name evidence="3" type="ORF">C0039_13430</name>
</gene>
<dbReference type="OrthoDB" id="327733at2"/>
<comment type="caution">
    <text evidence="3">The sequence shown here is derived from an EMBL/GenBank/DDBJ whole genome shotgun (WGS) entry which is preliminary data.</text>
</comment>
<dbReference type="Pfam" id="PF09423">
    <property type="entry name" value="PhoD"/>
    <property type="match status" value="1"/>
</dbReference>
<dbReference type="Pfam" id="PF16655">
    <property type="entry name" value="PhoD_N"/>
    <property type="match status" value="1"/>
</dbReference>
<proteinExistence type="predicted"/>
<dbReference type="InterPro" id="IPR038607">
    <property type="entry name" value="PhoD-like_sf"/>
</dbReference>
<protein>
    <submittedName>
        <fullName evidence="3">Alkaline phosphatase</fullName>
    </submittedName>
</protein>
<dbReference type="PANTHER" id="PTHR43606:SF2">
    <property type="entry name" value="ALKALINE PHOSPHATASE FAMILY PROTEIN (AFU_ORTHOLOGUE AFUA_5G03860)"/>
    <property type="match status" value="1"/>
</dbReference>
<sequence length="572" mass="62710">MDKKPDLMRRRIVQGVTAATLLPLLGANLIGCSDSSDRTRQPSVPADFLHGVASGDPLQDRVILWTRLSPERDGTVQVDWEIASDREFTDVVNQGSGTTAAEVDYTVKVDASGLAPGTRYYYRFTCGENVSPIGSARTAPSGLLAAASFAVVSCSNYPAGYFHAYREIANRDYDAVLHLGDYIYEYPADGYASEDAEALGRVSEPANELLALDDYRRRYAQYHTDADLQACHAAHPFIVVWDDHEVANNTWKDGAENHDPETEGDFLQRRAQAIQAWYEWLPVRPPASEQDITYRRFAYGSLVDLIMLDTRVIGRDKQLEYTEFTNGGLIDVDAVRAATADPGRSILGETQRDWLKQALTDSTARWQVLGQQVLMARLVMPEPLVRPLTGGGDGGLEEATAALLASLGAKAKPPEERSPAEQALLDSVIPLNLDAWDGYEFEREDLLVHASQLSARMVVLAGDSHNSWASQLTLADGTPVGVEFAGTSVTSPGAEGQLGAENARLFAPLAPQLVDDLKYANLADRGFLEVRFGEDDVSAQWHYVSDIKQAEFVLLAERSRKVTVSRADMLLA</sequence>
<keyword evidence="4" id="KW-1185">Reference proteome</keyword>
<dbReference type="EMBL" id="PKUS01000018">
    <property type="protein sequence ID" value="PLW68187.1"/>
    <property type="molecule type" value="Genomic_DNA"/>
</dbReference>
<name>A0A2N5X122_9GAMM</name>
<evidence type="ECO:0000259" key="2">
    <source>
        <dbReference type="Pfam" id="PF16655"/>
    </source>
</evidence>
<dbReference type="Gene3D" id="3.60.21.70">
    <property type="entry name" value="PhoD-like phosphatase"/>
    <property type="match status" value="1"/>
</dbReference>
<dbReference type="Gene3D" id="2.60.40.380">
    <property type="entry name" value="Purple acid phosphatase-like, N-terminal"/>
    <property type="match status" value="1"/>
</dbReference>
<dbReference type="InterPro" id="IPR032093">
    <property type="entry name" value="PhoD_N"/>
</dbReference>
<dbReference type="RefSeq" id="WP_101518347.1">
    <property type="nucleotide sequence ID" value="NZ_PKUS01000018.1"/>
</dbReference>
<dbReference type="InterPro" id="IPR018946">
    <property type="entry name" value="PhoD-like_MPP"/>
</dbReference>
<dbReference type="PANTHER" id="PTHR43606">
    <property type="entry name" value="PHOSPHATASE, PUTATIVE (AFU_ORTHOLOGUE AFUA_6G08710)-RELATED"/>
    <property type="match status" value="1"/>
</dbReference>
<evidence type="ECO:0000313" key="4">
    <source>
        <dbReference type="Proteomes" id="UP000235005"/>
    </source>
</evidence>
<evidence type="ECO:0000259" key="1">
    <source>
        <dbReference type="Pfam" id="PF09423"/>
    </source>
</evidence>
<feature type="domain" description="PhoD-like phosphatase metallophosphatase" evidence="1">
    <location>
        <begin position="149"/>
        <end position="541"/>
    </location>
</feature>
<dbReference type="SUPFAM" id="SSF56300">
    <property type="entry name" value="Metallo-dependent phosphatases"/>
    <property type="match status" value="1"/>
</dbReference>
<reference evidence="3 4" key="1">
    <citation type="submission" date="2018-01" db="EMBL/GenBank/DDBJ databases">
        <title>The draft genome sequence of Halioglobus lutimaris HF004.</title>
        <authorList>
            <person name="Du Z.-J."/>
            <person name="Shi M.-J."/>
        </authorList>
    </citation>
    <scope>NUCLEOTIDE SEQUENCE [LARGE SCALE GENOMIC DNA]</scope>
    <source>
        <strain evidence="3 4">HF004</strain>
    </source>
</reference>
<dbReference type="Proteomes" id="UP000235005">
    <property type="component" value="Unassembled WGS sequence"/>
</dbReference>
<organism evidence="3 4">
    <name type="scientific">Pseudohalioglobus lutimaris</name>
    <dbReference type="NCBI Taxonomy" id="1737061"/>
    <lineage>
        <taxon>Bacteria</taxon>
        <taxon>Pseudomonadati</taxon>
        <taxon>Pseudomonadota</taxon>
        <taxon>Gammaproteobacteria</taxon>
        <taxon>Cellvibrionales</taxon>
        <taxon>Halieaceae</taxon>
        <taxon>Pseudohalioglobus</taxon>
    </lineage>
</organism>
<accession>A0A2N5X122</accession>